<dbReference type="AlphaFoldDB" id="A0A0E9PG16"/>
<accession>A0A0E9PG16</accession>
<sequence>MIKMVYNGTNSRSGFLFKGLYVDTLRICGLKVFLTRSIEFVCVLPFL</sequence>
<evidence type="ECO:0000313" key="1">
    <source>
        <dbReference type="EMBL" id="JAH03015.1"/>
    </source>
</evidence>
<proteinExistence type="predicted"/>
<protein>
    <submittedName>
        <fullName evidence="1">Uncharacterized protein</fullName>
    </submittedName>
</protein>
<reference evidence="1" key="1">
    <citation type="submission" date="2014-11" db="EMBL/GenBank/DDBJ databases">
        <authorList>
            <person name="Amaro Gonzalez C."/>
        </authorList>
    </citation>
    <scope>NUCLEOTIDE SEQUENCE</scope>
</reference>
<name>A0A0E9PG16_ANGAN</name>
<organism evidence="1">
    <name type="scientific">Anguilla anguilla</name>
    <name type="common">European freshwater eel</name>
    <name type="synonym">Muraena anguilla</name>
    <dbReference type="NCBI Taxonomy" id="7936"/>
    <lineage>
        <taxon>Eukaryota</taxon>
        <taxon>Metazoa</taxon>
        <taxon>Chordata</taxon>
        <taxon>Craniata</taxon>
        <taxon>Vertebrata</taxon>
        <taxon>Euteleostomi</taxon>
        <taxon>Actinopterygii</taxon>
        <taxon>Neopterygii</taxon>
        <taxon>Teleostei</taxon>
        <taxon>Anguilliformes</taxon>
        <taxon>Anguillidae</taxon>
        <taxon>Anguilla</taxon>
    </lineage>
</organism>
<reference evidence="1" key="2">
    <citation type="journal article" date="2015" name="Fish Shellfish Immunol.">
        <title>Early steps in the European eel (Anguilla anguilla)-Vibrio vulnificus interaction in the gills: Role of the RtxA13 toxin.</title>
        <authorList>
            <person name="Callol A."/>
            <person name="Pajuelo D."/>
            <person name="Ebbesson L."/>
            <person name="Teles M."/>
            <person name="MacKenzie S."/>
            <person name="Amaro C."/>
        </authorList>
    </citation>
    <scope>NUCLEOTIDE SEQUENCE</scope>
</reference>
<dbReference type="EMBL" id="GBXM01105562">
    <property type="protein sequence ID" value="JAH03015.1"/>
    <property type="molecule type" value="Transcribed_RNA"/>
</dbReference>